<comment type="similarity">
    <text evidence="1">Belongs to the sulfatase family.</text>
</comment>
<reference evidence="4 5" key="1">
    <citation type="submission" date="2020-08" db="EMBL/GenBank/DDBJ databases">
        <title>Sequencing the genomes of 1000 actinobacteria strains.</title>
        <authorList>
            <person name="Klenk H.-P."/>
        </authorList>
    </citation>
    <scope>NUCLEOTIDE SEQUENCE [LARGE SCALE GENOMIC DNA]</scope>
    <source>
        <strain evidence="4 5">DSM 45298</strain>
    </source>
</reference>
<keyword evidence="5" id="KW-1185">Reference proteome</keyword>
<dbReference type="InterPro" id="IPR051849">
    <property type="entry name" value="GAG-degrading_sulfatase"/>
</dbReference>
<dbReference type="PROSITE" id="PS00523">
    <property type="entry name" value="SULFATASE_1"/>
    <property type="match status" value="1"/>
</dbReference>
<dbReference type="Gene3D" id="3.40.720.10">
    <property type="entry name" value="Alkaline Phosphatase, subunit A"/>
    <property type="match status" value="1"/>
</dbReference>
<dbReference type="GO" id="GO:0004065">
    <property type="term" value="F:arylsulfatase activity"/>
    <property type="evidence" value="ECO:0007669"/>
    <property type="project" value="TreeGrafter"/>
</dbReference>
<dbReference type="PANTHER" id="PTHR46615:SF1">
    <property type="entry name" value="ARYLSULFATASE K"/>
    <property type="match status" value="1"/>
</dbReference>
<evidence type="ECO:0000313" key="4">
    <source>
        <dbReference type="EMBL" id="MBB4137297.1"/>
    </source>
</evidence>
<dbReference type="CDD" id="cd16035">
    <property type="entry name" value="sulfatase_like"/>
    <property type="match status" value="1"/>
</dbReference>
<dbReference type="PROSITE" id="PS51318">
    <property type="entry name" value="TAT"/>
    <property type="match status" value="1"/>
</dbReference>
<dbReference type="InterPro" id="IPR024607">
    <property type="entry name" value="Sulfatase_CS"/>
</dbReference>
<dbReference type="RefSeq" id="WP_183372169.1">
    <property type="nucleotide sequence ID" value="NZ_BAABHL010000126.1"/>
</dbReference>
<dbReference type="SUPFAM" id="SSF53649">
    <property type="entry name" value="Alkaline phosphatase-like"/>
    <property type="match status" value="1"/>
</dbReference>
<dbReference type="InterPro" id="IPR006311">
    <property type="entry name" value="TAT_signal"/>
</dbReference>
<evidence type="ECO:0000256" key="1">
    <source>
        <dbReference type="ARBA" id="ARBA00008779"/>
    </source>
</evidence>
<accession>A0A840FCS9</accession>
<comment type="caution">
    <text evidence="4">The sequence shown here is derived from an EMBL/GenBank/DDBJ whole genome shotgun (WGS) entry which is preliminary data.</text>
</comment>
<proteinExistence type="inferred from homology"/>
<gene>
    <name evidence="4" type="ORF">BKA16_003849</name>
</gene>
<dbReference type="AlphaFoldDB" id="A0A840FCS9"/>
<dbReference type="InterPro" id="IPR000917">
    <property type="entry name" value="Sulfatase_N"/>
</dbReference>
<dbReference type="Proteomes" id="UP000551501">
    <property type="component" value="Unassembled WGS sequence"/>
</dbReference>
<organism evidence="4 5">
    <name type="scientific">Gordonia humi</name>
    <dbReference type="NCBI Taxonomy" id="686429"/>
    <lineage>
        <taxon>Bacteria</taxon>
        <taxon>Bacillati</taxon>
        <taxon>Actinomycetota</taxon>
        <taxon>Actinomycetes</taxon>
        <taxon>Mycobacteriales</taxon>
        <taxon>Gordoniaceae</taxon>
        <taxon>Gordonia</taxon>
    </lineage>
</organism>
<dbReference type="InterPro" id="IPR017850">
    <property type="entry name" value="Alkaline_phosphatase_core_sf"/>
</dbReference>
<feature type="domain" description="Sulfatase N-terminal" evidence="3">
    <location>
        <begin position="57"/>
        <end position="412"/>
    </location>
</feature>
<dbReference type="GO" id="GO:0015024">
    <property type="term" value="F:glucuronate-2-sulfatase activity"/>
    <property type="evidence" value="ECO:0007669"/>
    <property type="project" value="TreeGrafter"/>
</dbReference>
<name>A0A840FCS9_9ACTN</name>
<dbReference type="PANTHER" id="PTHR46615">
    <property type="entry name" value="ARYLSULFATASE K"/>
    <property type="match status" value="1"/>
</dbReference>
<protein>
    <submittedName>
        <fullName evidence="4">Arylsulfatase A-like enzyme</fullName>
    </submittedName>
</protein>
<evidence type="ECO:0000256" key="2">
    <source>
        <dbReference type="ARBA" id="ARBA00022801"/>
    </source>
</evidence>
<evidence type="ECO:0000313" key="5">
    <source>
        <dbReference type="Proteomes" id="UP000551501"/>
    </source>
</evidence>
<dbReference type="Pfam" id="PF00884">
    <property type="entry name" value="Sulfatase"/>
    <property type="match status" value="1"/>
</dbReference>
<dbReference type="EMBL" id="JACIFP010000001">
    <property type="protein sequence ID" value="MBB4137297.1"/>
    <property type="molecule type" value="Genomic_DNA"/>
</dbReference>
<evidence type="ECO:0000259" key="3">
    <source>
        <dbReference type="Pfam" id="PF00884"/>
    </source>
</evidence>
<keyword evidence="2" id="KW-0378">Hydrolase</keyword>
<sequence>MSSLTPPASDPGGTASRRQFMTGVGALAVGAATVGAGVRTAAPAAGAPSVGRMPDRPNLVLFITDQERTPMHWPAGWAERNLPNRQRLLKHGLNFENAFCATAMCSPSRSTFFTGKFPAEHGVTSTLTEGGSVSAAEKTLPTDLGNMATILKTAGYRVHYRGKWHMSKGADGGGPAPADIERYGFDGWRSPDFGGDTAVDNFGGGCADHDSSVIAQALDFLTNQAPGGGPFALIVSLANPHDILSFPKTWDEKVGDCDNYGSVAPTAFSQGIDLPGTYKENLRANHKPSAQVQLKLLLAGGLGPLPTEHDARNYVNFYAYLHKIVDAHLGRILDAIDADERLRRDTVVFRISDHGEMGMSHGGLRQKAFNAYEETLRVPLIVSNPTMFPAPARTGALASLVDLVPTMAALAEVPNRGSYGFRGADLTPVIADAVAHPSSPSASVQDSVMFTFDDVNAAAADGQKVVREPNHIRAIRDTRWKYAVYFDPAGKARAQRELYDLRSDPDERRNLADPAAPGFDPGQVATMELKLSERMAATRTTPAGAVMW</sequence>